<dbReference type="PANTHER" id="PTHR24364">
    <property type="entry name" value="LP06937P"/>
    <property type="match status" value="1"/>
</dbReference>
<keyword evidence="4" id="KW-1133">Transmembrane helix</keyword>
<dbReference type="InterPro" id="IPR032675">
    <property type="entry name" value="LRR_dom_sf"/>
</dbReference>
<dbReference type="InParanoid" id="A0A6P9A552"/>
<keyword evidence="4" id="KW-0472">Membrane</keyword>
<evidence type="ECO:0000313" key="6">
    <source>
        <dbReference type="Proteomes" id="UP000515158"/>
    </source>
</evidence>
<dbReference type="PANTHER" id="PTHR24364:SF18">
    <property type="entry name" value="LP06937P"/>
    <property type="match status" value="1"/>
</dbReference>
<keyword evidence="1" id="KW-0433">Leucine-rich repeat</keyword>
<feature type="transmembrane region" description="Helical" evidence="4">
    <location>
        <begin position="343"/>
        <end position="364"/>
    </location>
</feature>
<gene>
    <name evidence="7" type="primary">LOC117652352</name>
</gene>
<evidence type="ECO:0000313" key="7">
    <source>
        <dbReference type="RefSeq" id="XP_034253088.1"/>
    </source>
</evidence>
<dbReference type="Gene3D" id="3.80.10.10">
    <property type="entry name" value="Ribonuclease Inhibitor"/>
    <property type="match status" value="1"/>
</dbReference>
<dbReference type="GO" id="GO:0016020">
    <property type="term" value="C:membrane"/>
    <property type="evidence" value="ECO:0007669"/>
    <property type="project" value="TreeGrafter"/>
</dbReference>
<evidence type="ECO:0000256" key="2">
    <source>
        <dbReference type="ARBA" id="ARBA00022729"/>
    </source>
</evidence>
<feature type="signal peptide" evidence="5">
    <location>
        <begin position="1"/>
        <end position="22"/>
    </location>
</feature>
<dbReference type="SMART" id="SM00369">
    <property type="entry name" value="LRR_TYP"/>
    <property type="match status" value="4"/>
</dbReference>
<dbReference type="GeneID" id="117652352"/>
<protein>
    <submittedName>
        <fullName evidence="7">SLIT and NTRK-like protein 3</fullName>
    </submittedName>
</protein>
<keyword evidence="2 5" id="KW-0732">Signal</keyword>
<dbReference type="Proteomes" id="UP000515158">
    <property type="component" value="Unplaced"/>
</dbReference>
<feature type="chain" id="PRO_5027843947" evidence="5">
    <location>
        <begin position="23"/>
        <end position="397"/>
    </location>
</feature>
<keyword evidence="3" id="KW-0677">Repeat</keyword>
<dbReference type="OrthoDB" id="8861968at2759"/>
<dbReference type="AlphaFoldDB" id="A0A6P9A552"/>
<evidence type="ECO:0000256" key="4">
    <source>
        <dbReference type="SAM" id="Phobius"/>
    </source>
</evidence>
<organism evidence="7">
    <name type="scientific">Thrips palmi</name>
    <name type="common">Melon thrips</name>
    <dbReference type="NCBI Taxonomy" id="161013"/>
    <lineage>
        <taxon>Eukaryota</taxon>
        <taxon>Metazoa</taxon>
        <taxon>Ecdysozoa</taxon>
        <taxon>Arthropoda</taxon>
        <taxon>Hexapoda</taxon>
        <taxon>Insecta</taxon>
        <taxon>Pterygota</taxon>
        <taxon>Neoptera</taxon>
        <taxon>Paraneoptera</taxon>
        <taxon>Thysanoptera</taxon>
        <taxon>Terebrantia</taxon>
        <taxon>Thripoidea</taxon>
        <taxon>Thripidae</taxon>
        <taxon>Thrips</taxon>
    </lineage>
</organism>
<evidence type="ECO:0000256" key="1">
    <source>
        <dbReference type="ARBA" id="ARBA00022614"/>
    </source>
</evidence>
<keyword evidence="4" id="KW-0812">Transmembrane</keyword>
<sequence length="397" mass="44120">MILYFTFVILQVILLRPHVTTSELSAFQCGPSFRGRCLCGSTAKEAFLVNCTNTGFTNTSMLQNLPLETESLIFTGNNIPILPWNVFGDQDQTPHLKEVDMSNNAIKEIRGKAYHHVASVELLILDHNELSLSSLKTGEEVHRHSRMFSNFLNLRALHLTNAFKDNSPANLANDLHDIFINSNLSVLIKLHLEQNELTGFADPMVFCDLPALMDLHLGDNLLRNLHFNITCLHHLRFLDLRKNRITRLSKSDLGTLDEFPARGQPLTIDLGGNPLCDCSDLLQWLNTTKVIVRNKDSLVCNPSSAVSGNTQEDAFQHVSCTTLHKTATANVAKSTPQGMGRGAALSVVLLALAGVALVIGLIYLRRIQFKAHRGLLDTVSRKVQYTTIGHHEEEVDV</sequence>
<dbReference type="InterPro" id="IPR052286">
    <property type="entry name" value="Wnt_signaling_inhibitor"/>
</dbReference>
<proteinExistence type="predicted"/>
<dbReference type="InterPro" id="IPR003591">
    <property type="entry name" value="Leu-rich_rpt_typical-subtyp"/>
</dbReference>
<dbReference type="KEGG" id="tpal:117652352"/>
<accession>A0A6P9A552</accession>
<dbReference type="RefSeq" id="XP_034253088.1">
    <property type="nucleotide sequence ID" value="XM_034397197.1"/>
</dbReference>
<dbReference type="FunCoup" id="A0A6P9A552">
    <property type="interactions" value="69"/>
</dbReference>
<name>A0A6P9A552_THRPL</name>
<keyword evidence="6" id="KW-1185">Reference proteome</keyword>
<dbReference type="SUPFAM" id="SSF52058">
    <property type="entry name" value="L domain-like"/>
    <property type="match status" value="1"/>
</dbReference>
<reference evidence="7" key="1">
    <citation type="submission" date="2025-08" db="UniProtKB">
        <authorList>
            <consortium name="RefSeq"/>
        </authorList>
    </citation>
    <scope>IDENTIFICATION</scope>
    <source>
        <tissue evidence="7">Total insect</tissue>
    </source>
</reference>
<evidence type="ECO:0000256" key="5">
    <source>
        <dbReference type="SAM" id="SignalP"/>
    </source>
</evidence>
<evidence type="ECO:0000256" key="3">
    <source>
        <dbReference type="ARBA" id="ARBA00022737"/>
    </source>
</evidence>